<protein>
    <submittedName>
        <fullName evidence="6">TetR family transcriptional regulator</fullName>
    </submittedName>
</protein>
<feature type="DNA-binding region" description="H-T-H motif" evidence="4">
    <location>
        <begin position="28"/>
        <end position="47"/>
    </location>
</feature>
<dbReference type="InterPro" id="IPR036271">
    <property type="entry name" value="Tet_transcr_reg_TetR-rel_C_sf"/>
</dbReference>
<name>A0A1Q8CK94_9PSEU</name>
<dbReference type="EMBL" id="MSIE01000049">
    <property type="protein sequence ID" value="OLF14784.1"/>
    <property type="molecule type" value="Genomic_DNA"/>
</dbReference>
<keyword evidence="3" id="KW-0804">Transcription</keyword>
<evidence type="ECO:0000256" key="1">
    <source>
        <dbReference type="ARBA" id="ARBA00023015"/>
    </source>
</evidence>
<evidence type="ECO:0000256" key="4">
    <source>
        <dbReference type="PROSITE-ProRule" id="PRU00335"/>
    </source>
</evidence>
<dbReference type="RefSeq" id="WP_075128301.1">
    <property type="nucleotide sequence ID" value="NZ_MSIE01000049.1"/>
</dbReference>
<evidence type="ECO:0000256" key="2">
    <source>
        <dbReference type="ARBA" id="ARBA00023125"/>
    </source>
</evidence>
<dbReference type="GO" id="GO:0003677">
    <property type="term" value="F:DNA binding"/>
    <property type="evidence" value="ECO:0007669"/>
    <property type="project" value="UniProtKB-UniRule"/>
</dbReference>
<dbReference type="InterPro" id="IPR009057">
    <property type="entry name" value="Homeodomain-like_sf"/>
</dbReference>
<dbReference type="SUPFAM" id="SSF46689">
    <property type="entry name" value="Homeodomain-like"/>
    <property type="match status" value="1"/>
</dbReference>
<dbReference type="Pfam" id="PF00440">
    <property type="entry name" value="TetR_N"/>
    <property type="match status" value="1"/>
</dbReference>
<evidence type="ECO:0000313" key="6">
    <source>
        <dbReference type="EMBL" id="OLF14784.1"/>
    </source>
</evidence>
<dbReference type="OrthoDB" id="71867at2"/>
<dbReference type="InterPro" id="IPR001647">
    <property type="entry name" value="HTH_TetR"/>
</dbReference>
<dbReference type="Proteomes" id="UP000185596">
    <property type="component" value="Unassembled WGS sequence"/>
</dbReference>
<keyword evidence="2 4" id="KW-0238">DNA-binding</keyword>
<accession>A0A1Q8CK94</accession>
<dbReference type="InterPro" id="IPR025996">
    <property type="entry name" value="MT1864/Rv1816-like_C"/>
</dbReference>
<evidence type="ECO:0000256" key="3">
    <source>
        <dbReference type="ARBA" id="ARBA00023163"/>
    </source>
</evidence>
<evidence type="ECO:0000313" key="7">
    <source>
        <dbReference type="Proteomes" id="UP000185596"/>
    </source>
</evidence>
<evidence type="ECO:0000259" key="5">
    <source>
        <dbReference type="PROSITE" id="PS50977"/>
    </source>
</evidence>
<keyword evidence="7" id="KW-1185">Reference proteome</keyword>
<reference evidence="6 7" key="1">
    <citation type="submission" date="2016-12" db="EMBL/GenBank/DDBJ databases">
        <title>The draft genome sequence of Actinophytocola sp. 11-183.</title>
        <authorList>
            <person name="Wang W."/>
            <person name="Yuan L."/>
        </authorList>
    </citation>
    <scope>NUCLEOTIDE SEQUENCE [LARGE SCALE GENOMIC DNA]</scope>
    <source>
        <strain evidence="6 7">11-183</strain>
    </source>
</reference>
<keyword evidence="1" id="KW-0805">Transcription regulation</keyword>
<dbReference type="PROSITE" id="PS50977">
    <property type="entry name" value="HTH_TETR_2"/>
    <property type="match status" value="1"/>
</dbReference>
<dbReference type="Pfam" id="PF13305">
    <property type="entry name" value="TetR_C_33"/>
    <property type="match status" value="1"/>
</dbReference>
<organism evidence="6 7">
    <name type="scientific">Actinophytocola xanthii</name>
    <dbReference type="NCBI Taxonomy" id="1912961"/>
    <lineage>
        <taxon>Bacteria</taxon>
        <taxon>Bacillati</taxon>
        <taxon>Actinomycetota</taxon>
        <taxon>Actinomycetes</taxon>
        <taxon>Pseudonocardiales</taxon>
        <taxon>Pseudonocardiaceae</taxon>
    </lineage>
</organism>
<feature type="domain" description="HTH tetR-type" evidence="5">
    <location>
        <begin position="5"/>
        <end position="65"/>
    </location>
</feature>
<comment type="caution">
    <text evidence="6">The sequence shown here is derived from an EMBL/GenBank/DDBJ whole genome shotgun (WGS) entry which is preliminary data.</text>
</comment>
<dbReference type="STRING" id="1912961.BU204_25610"/>
<dbReference type="Gene3D" id="1.10.10.60">
    <property type="entry name" value="Homeodomain-like"/>
    <property type="match status" value="1"/>
</dbReference>
<dbReference type="SUPFAM" id="SSF48498">
    <property type="entry name" value="Tetracyclin repressor-like, C-terminal domain"/>
    <property type="match status" value="1"/>
</dbReference>
<dbReference type="Gene3D" id="1.10.357.10">
    <property type="entry name" value="Tetracycline Repressor, domain 2"/>
    <property type="match status" value="1"/>
</dbReference>
<gene>
    <name evidence="6" type="ORF">BU204_25610</name>
</gene>
<dbReference type="AlphaFoldDB" id="A0A1Q8CK94"/>
<sequence length="186" mass="20337">MARVGMTAERLVLAAAELADEVGFENVTVSALARRFGIRDASFYSHIRNAQELREQVSRLALTELADQAANALAGRSGRDALVAFANAYRDYARRHPGRYAAGQLPVSPATADAARRHSELTRAILRGYELPEAEHVHAVRLLHSTFHGYVSLERAGGFDHSGDVAASWRRVLDVLDATLAHWPAP</sequence>
<proteinExistence type="predicted"/>